<evidence type="ECO:0000313" key="2">
    <source>
        <dbReference type="EMBL" id="KAF6208692.1"/>
    </source>
</evidence>
<dbReference type="Pfam" id="PF00188">
    <property type="entry name" value="CAP"/>
    <property type="match status" value="1"/>
</dbReference>
<organism evidence="2 3">
    <name type="scientific">Apolygus lucorum</name>
    <name type="common">Small green plant bug</name>
    <name type="synonym">Lygocoris lucorum</name>
    <dbReference type="NCBI Taxonomy" id="248454"/>
    <lineage>
        <taxon>Eukaryota</taxon>
        <taxon>Metazoa</taxon>
        <taxon>Ecdysozoa</taxon>
        <taxon>Arthropoda</taxon>
        <taxon>Hexapoda</taxon>
        <taxon>Insecta</taxon>
        <taxon>Pterygota</taxon>
        <taxon>Neoptera</taxon>
        <taxon>Paraneoptera</taxon>
        <taxon>Hemiptera</taxon>
        <taxon>Heteroptera</taxon>
        <taxon>Panheteroptera</taxon>
        <taxon>Cimicomorpha</taxon>
        <taxon>Miridae</taxon>
        <taxon>Mirini</taxon>
        <taxon>Apolygus</taxon>
    </lineage>
</organism>
<dbReference type="PRINTS" id="PR00837">
    <property type="entry name" value="V5TPXLIKE"/>
</dbReference>
<dbReference type="AlphaFoldDB" id="A0A8S9XI67"/>
<sequence>MHVLAFHNRIREKVAIGDLEGFDSASDMRQLTWSPTLEESATLWAEQCRGNESDNCRKIPQFPNVGQNVWTKCSPSTYPELPTILDELFSSKEGVTSEMIKVYEKDMKIDHKSHRLFTQIIWANTYRLGCGVVTYESVNKTPIILCTAFVCNYAPAGNVVNKPVYLPGTPGRNCPDLTAVRKSILTGRPYSVYHHLLADDCNIH</sequence>
<dbReference type="CDD" id="cd05380">
    <property type="entry name" value="CAP_euk"/>
    <property type="match status" value="1"/>
</dbReference>
<proteinExistence type="predicted"/>
<evidence type="ECO:0000313" key="3">
    <source>
        <dbReference type="Proteomes" id="UP000466442"/>
    </source>
</evidence>
<feature type="domain" description="SCP" evidence="1">
    <location>
        <begin position="3"/>
        <end position="161"/>
    </location>
</feature>
<dbReference type="PANTHER" id="PTHR10334">
    <property type="entry name" value="CYSTEINE-RICH SECRETORY PROTEIN-RELATED"/>
    <property type="match status" value="1"/>
</dbReference>
<dbReference type="Gene3D" id="3.40.33.10">
    <property type="entry name" value="CAP"/>
    <property type="match status" value="1"/>
</dbReference>
<reference evidence="2" key="1">
    <citation type="journal article" date="2021" name="Mol. Ecol. Resour.">
        <title>Apolygus lucorum genome provides insights into omnivorousness and mesophyll feeding.</title>
        <authorList>
            <person name="Liu Y."/>
            <person name="Liu H."/>
            <person name="Wang H."/>
            <person name="Huang T."/>
            <person name="Liu B."/>
            <person name="Yang B."/>
            <person name="Yin L."/>
            <person name="Li B."/>
            <person name="Zhang Y."/>
            <person name="Zhang S."/>
            <person name="Jiang F."/>
            <person name="Zhang X."/>
            <person name="Ren Y."/>
            <person name="Wang B."/>
            <person name="Wang S."/>
            <person name="Lu Y."/>
            <person name="Wu K."/>
            <person name="Fan W."/>
            <person name="Wang G."/>
        </authorList>
    </citation>
    <scope>NUCLEOTIDE SEQUENCE</scope>
    <source>
        <strain evidence="2">12Hb</strain>
    </source>
</reference>
<comment type="caution">
    <text evidence="2">The sequence shown here is derived from an EMBL/GenBank/DDBJ whole genome shotgun (WGS) entry which is preliminary data.</text>
</comment>
<dbReference type="SUPFAM" id="SSF55797">
    <property type="entry name" value="PR-1-like"/>
    <property type="match status" value="1"/>
</dbReference>
<evidence type="ECO:0000259" key="1">
    <source>
        <dbReference type="SMART" id="SM00198"/>
    </source>
</evidence>
<dbReference type="OrthoDB" id="43654at2759"/>
<dbReference type="GO" id="GO:0005576">
    <property type="term" value="C:extracellular region"/>
    <property type="evidence" value="ECO:0007669"/>
    <property type="project" value="UniProtKB-SubCell"/>
</dbReference>
<keyword evidence="3" id="KW-1185">Reference proteome</keyword>
<protein>
    <recommendedName>
        <fullName evidence="1">SCP domain-containing protein</fullName>
    </recommendedName>
</protein>
<dbReference type="InterPro" id="IPR014044">
    <property type="entry name" value="CAP_dom"/>
</dbReference>
<gene>
    <name evidence="2" type="ORF">GE061_017150</name>
</gene>
<name>A0A8S9XI67_APOLU</name>
<dbReference type="InterPro" id="IPR035940">
    <property type="entry name" value="CAP_sf"/>
</dbReference>
<dbReference type="EMBL" id="WIXP02000007">
    <property type="protein sequence ID" value="KAF6208692.1"/>
    <property type="molecule type" value="Genomic_DNA"/>
</dbReference>
<accession>A0A8S9XI67</accession>
<dbReference type="Proteomes" id="UP000466442">
    <property type="component" value="Unassembled WGS sequence"/>
</dbReference>
<dbReference type="InterPro" id="IPR001283">
    <property type="entry name" value="CRISP-related"/>
</dbReference>
<dbReference type="SMART" id="SM00198">
    <property type="entry name" value="SCP"/>
    <property type="match status" value="1"/>
</dbReference>